<evidence type="ECO:0000259" key="3">
    <source>
        <dbReference type="Pfam" id="PF04536"/>
    </source>
</evidence>
<dbReference type="AlphaFoldDB" id="A0A6H2EN05"/>
<evidence type="ECO:0000313" key="5">
    <source>
        <dbReference type="Proteomes" id="UP000502298"/>
    </source>
</evidence>
<dbReference type="Pfam" id="PF04536">
    <property type="entry name" value="TPM_phosphatase"/>
    <property type="match status" value="1"/>
</dbReference>
<dbReference type="KEGG" id="arca:HC352_07990"/>
<dbReference type="InterPro" id="IPR007621">
    <property type="entry name" value="TPM_dom"/>
</dbReference>
<feature type="coiled-coil region" evidence="1">
    <location>
        <begin position="298"/>
        <end position="325"/>
    </location>
</feature>
<keyword evidence="1" id="KW-0175">Coiled coil</keyword>
<sequence length="646" mass="70411">MRTIRRCALALIMGACVLLPHAAYAVAPVDIDHNYEDYANVSTDISALSNLLVEVAHGNLWVITVDDFDGMSPDNWAMKTFDRSGLGSSDGLLVISVGTSELYAYSPDGQVKELLNRATSQDVLDKFHDGKWDAGITLFAEHVRSLRAGEQPPAVPQGSVAPNALPIIGTIGLVGAGVVGIAFWRKRKAAHADTLQALQSEQQLAQQSSTELLAADDDVRAGAAELEFARMEFGVEATEEFRQVLRQAQKDIHQAFELRRLLDDDEPETPAEQHSMNTQILTYAQHARQAMQAQAQQFSQLRNLVHRLDDKLDELTQRHQELLAQVPLVSDKVAALTQSIPPESVVSLESYPDQINSLLTAAQSHIAAARQHHADGDKNQAVQYARLAEGTLEHVSQLITRVDQAPQLLAKAQEELKTGVQSLSADIADAQRLGANDSTITLRRKEAEDVIARATASSGVDLLVINDQLAKAEHNLDIALASVRARAEQEERARLNITRYREHTSAKLQRLDEDITRYRELVSADTRTLLHRAHSAYESADTQSPAEQLQAYTLAMDYATRAERALTSDVADYQHYNRQLNPGTQLGGELAGAIITGIARSLIYGAFSSGSGHHDSNWTKNSFGSSGNSGFGKSFGSGGGGFGKTF</sequence>
<gene>
    <name evidence="4" type="ORF">HC352_07990</name>
</gene>
<evidence type="ECO:0000313" key="4">
    <source>
        <dbReference type="EMBL" id="QJC22451.1"/>
    </source>
</evidence>
<dbReference type="Proteomes" id="UP000502298">
    <property type="component" value="Chromosome"/>
</dbReference>
<reference evidence="4 5" key="1">
    <citation type="submission" date="2020-03" db="EMBL/GenBank/DDBJ databases">
        <title>Complete genome of Arcanobacterium buesumensis sp. nov. strain 2701.</title>
        <authorList>
            <person name="Borowiak M."/>
            <person name="Alssahen M."/>
            <person name="Laemmler C."/>
            <person name="Malorny B."/>
            <person name="Hassan A."/>
            <person name="Prenger-Berninghoff E."/>
            <person name="Ploetz M."/>
            <person name="Abdulmawjood A."/>
        </authorList>
    </citation>
    <scope>NUCLEOTIDE SEQUENCE [LARGE SCALE GENOMIC DNA]</scope>
    <source>
        <strain evidence="4 5">2701</strain>
    </source>
</reference>
<keyword evidence="5" id="KW-1185">Reference proteome</keyword>
<dbReference type="Gene3D" id="3.10.310.50">
    <property type="match status" value="1"/>
</dbReference>
<evidence type="ECO:0000256" key="2">
    <source>
        <dbReference type="SAM" id="SignalP"/>
    </source>
</evidence>
<name>A0A6H2EN05_9ACTO</name>
<evidence type="ECO:0000256" key="1">
    <source>
        <dbReference type="SAM" id="Coils"/>
    </source>
</evidence>
<feature type="domain" description="TPM" evidence="3">
    <location>
        <begin position="57"/>
        <end position="143"/>
    </location>
</feature>
<accession>A0A6H2EN05</accession>
<feature type="chain" id="PRO_5026229721" description="TPM domain-containing protein" evidence="2">
    <location>
        <begin position="26"/>
        <end position="646"/>
    </location>
</feature>
<dbReference type="RefSeq" id="WP_168918373.1">
    <property type="nucleotide sequence ID" value="NZ_CP050804.1"/>
</dbReference>
<dbReference type="EMBL" id="CP050804">
    <property type="protein sequence ID" value="QJC22451.1"/>
    <property type="molecule type" value="Genomic_DNA"/>
</dbReference>
<protein>
    <recommendedName>
        <fullName evidence="3">TPM domain-containing protein</fullName>
    </recommendedName>
</protein>
<organism evidence="4 5">
    <name type="scientific">Arcanobacterium buesumense</name>
    <dbReference type="NCBI Taxonomy" id="2722751"/>
    <lineage>
        <taxon>Bacteria</taxon>
        <taxon>Bacillati</taxon>
        <taxon>Actinomycetota</taxon>
        <taxon>Actinomycetes</taxon>
        <taxon>Actinomycetales</taxon>
        <taxon>Actinomycetaceae</taxon>
        <taxon>Arcanobacterium</taxon>
    </lineage>
</organism>
<keyword evidence="2" id="KW-0732">Signal</keyword>
<proteinExistence type="predicted"/>
<feature type="signal peptide" evidence="2">
    <location>
        <begin position="1"/>
        <end position="25"/>
    </location>
</feature>